<proteinExistence type="predicted"/>
<comment type="caution">
    <text evidence="1">The sequence shown here is derived from an EMBL/GenBank/DDBJ whole genome shotgun (WGS) entry which is preliminary data.</text>
</comment>
<organism evidence="1 2">
    <name type="scientific">Caballeronia zhejiangensis</name>
    <dbReference type="NCBI Taxonomy" id="871203"/>
    <lineage>
        <taxon>Bacteria</taxon>
        <taxon>Pseudomonadati</taxon>
        <taxon>Pseudomonadota</taxon>
        <taxon>Betaproteobacteria</taxon>
        <taxon>Burkholderiales</taxon>
        <taxon>Burkholderiaceae</taxon>
        <taxon>Caballeronia</taxon>
    </lineage>
</organism>
<sequence>MNGHANWVGPYQTSTPEQQAAQLKDLNMTMYRNDISNVTGAKNLAKFAKIMAQSGVMVYPVILQDLNFADENSAYQASFTLAQQIVSVQQYAYYEVTNELAPTCLVGAVDGVNPADYHNDCYRIARGVIRGLIAGIKSVDAVGKIIIGGNTWMHLGLDTMLANGTQPDGTSGHPIVTWDITAWHWYSEQGDITHACGIRCYNVVGTLLSFGKPIWINEVGMRPDFPGTVDQAATYMANDMMGRLLAIAPQYNIQSIQVYELYDDPPTGQGPYGIMLNDGVTKKPVYTALNNFIAANPR</sequence>
<dbReference type="EMBL" id="JFHD01000001">
    <property type="protein sequence ID" value="KDR33633.1"/>
    <property type="molecule type" value="Genomic_DNA"/>
</dbReference>
<dbReference type="InterPro" id="IPR017853">
    <property type="entry name" value="GH"/>
</dbReference>
<dbReference type="Gene3D" id="3.20.20.80">
    <property type="entry name" value="Glycosidases"/>
    <property type="match status" value="1"/>
</dbReference>
<accession>A0A656QSW3</accession>
<evidence type="ECO:0000313" key="1">
    <source>
        <dbReference type="EMBL" id="KDR33633.1"/>
    </source>
</evidence>
<dbReference type="Proteomes" id="UP000027451">
    <property type="component" value="Unassembled WGS sequence"/>
</dbReference>
<name>A0A656QSW3_9BURK</name>
<protein>
    <recommendedName>
        <fullName evidence="3">Asl1-like glycosyl hydrolase catalytic domain-containing protein</fullName>
    </recommendedName>
</protein>
<dbReference type="AlphaFoldDB" id="A0A656QSW3"/>
<reference evidence="1 2" key="1">
    <citation type="submission" date="2014-03" db="EMBL/GenBank/DDBJ databases">
        <title>Draft Genome Sequences of Four Burkholderia Strains.</title>
        <authorList>
            <person name="Liu X.Y."/>
            <person name="Li C.X."/>
            <person name="Xu J.H."/>
        </authorList>
    </citation>
    <scope>NUCLEOTIDE SEQUENCE [LARGE SCALE GENOMIC DNA]</scope>
    <source>
        <strain evidence="1 2">OP-1</strain>
    </source>
</reference>
<gene>
    <name evidence="1" type="ORF">BG60_00180</name>
</gene>
<dbReference type="SUPFAM" id="SSF51445">
    <property type="entry name" value="(Trans)glycosidases"/>
    <property type="match status" value="1"/>
</dbReference>
<evidence type="ECO:0008006" key="3">
    <source>
        <dbReference type="Google" id="ProtNLM"/>
    </source>
</evidence>
<keyword evidence="2" id="KW-1185">Reference proteome</keyword>
<evidence type="ECO:0000313" key="2">
    <source>
        <dbReference type="Proteomes" id="UP000027451"/>
    </source>
</evidence>